<dbReference type="KEGG" id="gsh:117345862"/>
<organism evidence="7 9">
    <name type="scientific">Geotrypetes seraphini</name>
    <name type="common">Gaboon caecilian</name>
    <name type="synonym">Caecilia seraphini</name>
    <dbReference type="NCBI Taxonomy" id="260995"/>
    <lineage>
        <taxon>Eukaryota</taxon>
        <taxon>Metazoa</taxon>
        <taxon>Chordata</taxon>
        <taxon>Craniata</taxon>
        <taxon>Vertebrata</taxon>
        <taxon>Euteleostomi</taxon>
        <taxon>Amphibia</taxon>
        <taxon>Gymnophiona</taxon>
        <taxon>Geotrypetes</taxon>
    </lineage>
</organism>
<comment type="similarity">
    <text evidence="2">Belongs to the PMP-22/EMP/MP20 family.</text>
</comment>
<dbReference type="GO" id="GO:0005886">
    <property type="term" value="C:plasma membrane"/>
    <property type="evidence" value="ECO:0007669"/>
    <property type="project" value="TreeGrafter"/>
</dbReference>
<reference evidence="8 9" key="1">
    <citation type="submission" date="2025-04" db="UniProtKB">
        <authorList>
            <consortium name="RefSeq"/>
        </authorList>
    </citation>
    <scope>IDENTIFICATION</scope>
</reference>
<evidence type="ECO:0000256" key="2">
    <source>
        <dbReference type="ARBA" id="ARBA00006864"/>
    </source>
</evidence>
<dbReference type="OrthoDB" id="9427654at2759"/>
<evidence type="ECO:0000313" key="7">
    <source>
        <dbReference type="Proteomes" id="UP000515159"/>
    </source>
</evidence>
<evidence type="ECO:0000256" key="1">
    <source>
        <dbReference type="ARBA" id="ARBA00004141"/>
    </source>
</evidence>
<keyword evidence="7" id="KW-1185">Reference proteome</keyword>
<dbReference type="PANTHER" id="PTHR10671">
    <property type="entry name" value="EPITHELIAL MEMBRANE PROTEIN-RELATED"/>
    <property type="match status" value="1"/>
</dbReference>
<dbReference type="Proteomes" id="UP000515159">
    <property type="component" value="Chromosome 11"/>
</dbReference>
<keyword evidence="4 6" id="KW-1133">Transmembrane helix</keyword>
<feature type="transmembrane region" description="Helical" evidence="6">
    <location>
        <begin position="61"/>
        <end position="82"/>
    </location>
</feature>
<evidence type="ECO:0000256" key="4">
    <source>
        <dbReference type="ARBA" id="ARBA00022989"/>
    </source>
</evidence>
<comment type="subcellular location">
    <subcellularLocation>
        <location evidence="1">Membrane</location>
        <topology evidence="1">Multi-pass membrane protein</topology>
    </subcellularLocation>
</comment>
<dbReference type="InterPro" id="IPR050579">
    <property type="entry name" value="PMP-22/EMP/MP20-like"/>
</dbReference>
<proteinExistence type="inferred from homology"/>
<dbReference type="InterPro" id="IPR004032">
    <property type="entry name" value="PMP22_EMP_MP20"/>
</dbReference>
<evidence type="ECO:0000313" key="9">
    <source>
        <dbReference type="RefSeq" id="XP_033771018.1"/>
    </source>
</evidence>
<dbReference type="PANTHER" id="PTHR10671:SF108">
    <property type="entry name" value="CLAUDIN FAMILY PROTEIN-RELATED"/>
    <property type="match status" value="1"/>
</dbReference>
<gene>
    <name evidence="8 9" type="primary">LOC117345862</name>
</gene>
<dbReference type="InterPro" id="IPR004031">
    <property type="entry name" value="PMP22/EMP/MP20/Claudin"/>
</dbReference>
<sequence length="167" mass="18583">MWCKLAGTVLLSISFILLLISLVTDYWAVIYDKDNRAHWGLWQRCSLGVCQNINSSIEYIALARGCISFSAVLNVLAILVAISSFAKWQIRRITGALVTSIFIFFIALFVLVAMAVYTSETPGMVNANSWGYAWSFFLGWIALVFLIGAGICLCFDHCNSATNYENL</sequence>
<dbReference type="AlphaFoldDB" id="A0A6P8P7N1"/>
<feature type="transmembrane region" description="Helical" evidence="6">
    <location>
        <begin position="7"/>
        <end position="29"/>
    </location>
</feature>
<dbReference type="GeneID" id="117345862"/>
<keyword evidence="5 6" id="KW-0472">Membrane</keyword>
<dbReference type="RefSeq" id="XP_033771018.1">
    <property type="nucleotide sequence ID" value="XM_033915127.1"/>
</dbReference>
<feature type="transmembrane region" description="Helical" evidence="6">
    <location>
        <begin position="137"/>
        <end position="155"/>
    </location>
</feature>
<dbReference type="PROSITE" id="PS01221">
    <property type="entry name" value="PMP22_1"/>
    <property type="match status" value="1"/>
</dbReference>
<dbReference type="Pfam" id="PF00822">
    <property type="entry name" value="PMP22_Claudin"/>
    <property type="match status" value="1"/>
</dbReference>
<accession>A0A6P8P7N1</accession>
<name>A0A6P8P7N1_GEOSA</name>
<protein>
    <submittedName>
        <fullName evidence="8 9">Claudin domain-containing protein 2-like isoform X1</fullName>
    </submittedName>
</protein>
<dbReference type="RefSeq" id="XP_033771017.1">
    <property type="nucleotide sequence ID" value="XM_033915126.1"/>
</dbReference>
<evidence type="ECO:0000256" key="6">
    <source>
        <dbReference type="SAM" id="Phobius"/>
    </source>
</evidence>
<dbReference type="Gene3D" id="1.20.140.150">
    <property type="match status" value="1"/>
</dbReference>
<keyword evidence="3 6" id="KW-0812">Transmembrane</keyword>
<evidence type="ECO:0000256" key="3">
    <source>
        <dbReference type="ARBA" id="ARBA00022692"/>
    </source>
</evidence>
<evidence type="ECO:0000313" key="8">
    <source>
        <dbReference type="RefSeq" id="XP_033771017.1"/>
    </source>
</evidence>
<feature type="transmembrane region" description="Helical" evidence="6">
    <location>
        <begin position="94"/>
        <end position="117"/>
    </location>
</feature>
<evidence type="ECO:0000256" key="5">
    <source>
        <dbReference type="ARBA" id="ARBA00023136"/>
    </source>
</evidence>